<evidence type="ECO:0000256" key="3">
    <source>
        <dbReference type="ARBA" id="ARBA00022989"/>
    </source>
</evidence>
<dbReference type="EMBL" id="JAWXXX010000001">
    <property type="protein sequence ID" value="MDX5893671.1"/>
    <property type="molecule type" value="Genomic_DNA"/>
</dbReference>
<feature type="transmembrane region" description="Helical" evidence="6">
    <location>
        <begin position="6"/>
        <end position="25"/>
    </location>
</feature>
<name>A0A023X1P5_RUBRA</name>
<feature type="transmembrane region" description="Helical" evidence="6">
    <location>
        <begin position="79"/>
        <end position="100"/>
    </location>
</feature>
<reference evidence="9 11" key="1">
    <citation type="submission" date="2014-03" db="EMBL/GenBank/DDBJ databases">
        <title>Complete genome sequence of the Radio-Resistant Rubrobacter radiotolerans RSPS-4.</title>
        <authorList>
            <person name="Egas C.C."/>
            <person name="Barroso C.C."/>
            <person name="Froufe H.J.C."/>
            <person name="Pacheco J.J."/>
            <person name="Albuquerque L.L."/>
            <person name="da Costa M.M.S."/>
        </authorList>
    </citation>
    <scope>NUCLEOTIDE SEQUENCE [LARGE SCALE GENOMIC DNA]</scope>
    <source>
        <strain evidence="9 11">RSPS-4</strain>
    </source>
</reference>
<accession>A0A023X1P5</accession>
<feature type="transmembrane region" description="Helical" evidence="6">
    <location>
        <begin position="37"/>
        <end position="59"/>
    </location>
</feature>
<dbReference type="HOGENOM" id="CLU_007100_9_3_11"/>
<dbReference type="eggNOG" id="COG1009">
    <property type="taxonomic scope" value="Bacteria"/>
</dbReference>
<feature type="domain" description="NADH-Ubiquinone oxidoreductase (complex I) chain 5 N-terminal" evidence="8">
    <location>
        <begin position="71"/>
        <end position="113"/>
    </location>
</feature>
<feature type="transmembrane region" description="Helical" evidence="6">
    <location>
        <begin position="112"/>
        <end position="129"/>
    </location>
</feature>
<dbReference type="EMBL" id="CP007514">
    <property type="protein sequence ID" value="AHY46263.1"/>
    <property type="molecule type" value="Genomic_DNA"/>
</dbReference>
<keyword evidence="4 6" id="KW-0472">Membrane</keyword>
<evidence type="ECO:0000313" key="11">
    <source>
        <dbReference type="Proteomes" id="UP000025229"/>
    </source>
</evidence>
<dbReference type="AlphaFoldDB" id="A0A023X1P5"/>
<dbReference type="Pfam" id="PF00361">
    <property type="entry name" value="Proton_antipo_M"/>
    <property type="match status" value="1"/>
</dbReference>
<dbReference type="GO" id="GO:0016020">
    <property type="term" value="C:membrane"/>
    <property type="evidence" value="ECO:0007669"/>
    <property type="project" value="UniProtKB-SubCell"/>
</dbReference>
<dbReference type="Pfam" id="PF00662">
    <property type="entry name" value="Proton_antipo_N"/>
    <property type="match status" value="1"/>
</dbReference>
<keyword evidence="9" id="KW-0456">Lyase</keyword>
<evidence type="ECO:0000313" key="9">
    <source>
        <dbReference type="EMBL" id="AHY46263.1"/>
    </source>
</evidence>
<dbReference type="PANTHER" id="PTHR43373:SF1">
    <property type="entry name" value="NA(+)_H(+) ANTIPORTER SUBUNIT A"/>
    <property type="match status" value="1"/>
</dbReference>
<organism evidence="9 11">
    <name type="scientific">Rubrobacter radiotolerans</name>
    <name type="common">Arthrobacter radiotolerans</name>
    <dbReference type="NCBI Taxonomy" id="42256"/>
    <lineage>
        <taxon>Bacteria</taxon>
        <taxon>Bacillati</taxon>
        <taxon>Actinomycetota</taxon>
        <taxon>Rubrobacteria</taxon>
        <taxon>Rubrobacterales</taxon>
        <taxon>Rubrobacteraceae</taxon>
        <taxon>Rubrobacter</taxon>
    </lineage>
</organism>
<dbReference type="GO" id="GO:0016829">
    <property type="term" value="F:lyase activity"/>
    <property type="evidence" value="ECO:0007669"/>
    <property type="project" value="UniProtKB-KW"/>
</dbReference>
<dbReference type="PANTHER" id="PTHR43373">
    <property type="entry name" value="NA(+)/H(+) ANTIPORTER SUBUNIT"/>
    <property type="match status" value="1"/>
</dbReference>
<protein>
    <submittedName>
        <fullName evidence="9">Formate hydrogenlyase subunit 3/Multisubunit Na+/H+ antiporter MnhD subunit</fullName>
    </submittedName>
    <submittedName>
        <fullName evidence="10">Proton-conducting transporter membrane subunit</fullName>
    </submittedName>
</protein>
<evidence type="ECO:0000313" key="10">
    <source>
        <dbReference type="EMBL" id="MDX5893671.1"/>
    </source>
</evidence>
<proteinExistence type="predicted"/>
<feature type="transmembrane region" description="Helical" evidence="6">
    <location>
        <begin position="457"/>
        <end position="477"/>
    </location>
</feature>
<feature type="transmembrane region" description="Helical" evidence="6">
    <location>
        <begin position="164"/>
        <end position="183"/>
    </location>
</feature>
<feature type="transmembrane region" description="Helical" evidence="6">
    <location>
        <begin position="242"/>
        <end position="264"/>
    </location>
</feature>
<dbReference type="InterPro" id="IPR001750">
    <property type="entry name" value="ND/Mrp_TM"/>
</dbReference>
<reference evidence="10" key="2">
    <citation type="submission" date="2023-11" db="EMBL/GenBank/DDBJ databases">
        <title>MicrobeMod: A computational toolkit for identifying prokaryotic methylation and restriction-modification with nanopore sequencing.</title>
        <authorList>
            <person name="Crits-Christoph A."/>
            <person name="Kang S.C."/>
            <person name="Lee H."/>
            <person name="Ostrov N."/>
        </authorList>
    </citation>
    <scope>NUCLEOTIDE SEQUENCE</scope>
    <source>
        <strain evidence="10">ATCC 51242</strain>
    </source>
</reference>
<feature type="transmembrane region" description="Helical" evidence="6">
    <location>
        <begin position="314"/>
        <end position="334"/>
    </location>
</feature>
<dbReference type="InterPro" id="IPR001516">
    <property type="entry name" value="Proton_antipo_N"/>
</dbReference>
<evidence type="ECO:0000256" key="2">
    <source>
        <dbReference type="ARBA" id="ARBA00022692"/>
    </source>
</evidence>
<keyword evidence="2 5" id="KW-0812">Transmembrane</keyword>
<dbReference type="OrthoDB" id="9811798at2"/>
<gene>
    <name evidence="9" type="ORF">RradSPS_0980</name>
    <name evidence="10" type="ORF">SIL72_06480</name>
</gene>
<evidence type="ECO:0000256" key="5">
    <source>
        <dbReference type="RuleBase" id="RU000320"/>
    </source>
</evidence>
<dbReference type="RefSeq" id="WP_038681069.1">
    <property type="nucleotide sequence ID" value="NZ_CP007514.1"/>
</dbReference>
<dbReference type="STRING" id="42256.RradSPS_0980"/>
<feature type="transmembrane region" description="Helical" evidence="6">
    <location>
        <begin position="340"/>
        <end position="359"/>
    </location>
</feature>
<feature type="transmembrane region" description="Helical" evidence="6">
    <location>
        <begin position="276"/>
        <end position="294"/>
    </location>
</feature>
<dbReference type="Proteomes" id="UP000025229">
    <property type="component" value="Chromosome"/>
</dbReference>
<dbReference type="GO" id="GO:0012505">
    <property type="term" value="C:endomembrane system"/>
    <property type="evidence" value="ECO:0007669"/>
    <property type="project" value="UniProtKB-SubCell"/>
</dbReference>
<evidence type="ECO:0000259" key="8">
    <source>
        <dbReference type="Pfam" id="PF00662"/>
    </source>
</evidence>
<evidence type="ECO:0000256" key="6">
    <source>
        <dbReference type="SAM" id="Phobius"/>
    </source>
</evidence>
<feature type="transmembrane region" description="Helical" evidence="6">
    <location>
        <begin position="379"/>
        <end position="400"/>
    </location>
</feature>
<dbReference type="KEGG" id="rrd:RradSPS_0980"/>
<dbReference type="Proteomes" id="UP001281130">
    <property type="component" value="Unassembled WGS sequence"/>
</dbReference>
<evidence type="ECO:0000259" key="7">
    <source>
        <dbReference type="Pfam" id="PF00361"/>
    </source>
</evidence>
<feature type="transmembrane region" description="Helical" evidence="6">
    <location>
        <begin position="135"/>
        <end position="152"/>
    </location>
</feature>
<feature type="domain" description="NADH:quinone oxidoreductase/Mrp antiporter transmembrane" evidence="7">
    <location>
        <begin position="129"/>
        <end position="423"/>
    </location>
</feature>
<keyword evidence="11" id="KW-1185">Reference proteome</keyword>
<comment type="subcellular location">
    <subcellularLocation>
        <location evidence="1">Endomembrane system</location>
        <topology evidence="1">Multi-pass membrane protein</topology>
    </subcellularLocation>
    <subcellularLocation>
        <location evidence="5">Membrane</location>
        <topology evidence="5">Multi-pass membrane protein</topology>
    </subcellularLocation>
</comment>
<evidence type="ECO:0000256" key="4">
    <source>
        <dbReference type="ARBA" id="ARBA00023136"/>
    </source>
</evidence>
<dbReference type="PRINTS" id="PR01434">
    <property type="entry name" value="NADHDHGNASE5"/>
</dbReference>
<dbReference type="PATRIC" id="fig|42256.3.peg.991"/>
<dbReference type="InterPro" id="IPR050616">
    <property type="entry name" value="CPA3_Na-H_Antiporter_A"/>
</dbReference>
<keyword evidence="3 6" id="KW-1133">Transmembrane helix</keyword>
<sequence length="499" mass="53196">MDLASLLPLFVILASGGVSFIIFFLGDDRSRLRTTLYLGGEVLKLALVLVMLQGIYLGQSYELRVPLLPGIDFLLQANALSMLFLVLSAGLWLVTTVYSIGYLRGKPHQSRFFGFFGFSVSATAGIALAGNMFTFFIFFELLTLATYPLVVHRDTPEAMRVGRLYLIYTLSGGVVLLAGTVALQLVAGAIEFTAGGALTGDEAPAWVLTGIFALLIGGLAVKNAFVPLHDWLPQAMVAPTPVSALLHGVAVVKAGAFGIVRVVYEVFGVDLAQELGVLLPITIIASITIVYGSVMAVRQDELKKRLAYSTVSQVSYIALGISLFGILGSIGGVVHLVHQGVMKVTLFLCAGAVAETLGIKKISKMGGVGRRMPWTMGAFALASFGMIGLPPLAGFISKWYLGLGAIEAGQSWVVAVLVTSTVLNAAYFLPVIYRAFFSEATEESVKMPKKGRFETDWLMLFPILTVAAMALLVGLLAGSGLSPLSWAEFIADGEWGYDG</sequence>
<feature type="transmembrane region" description="Helical" evidence="6">
    <location>
        <begin position="203"/>
        <end position="221"/>
    </location>
</feature>
<feature type="transmembrane region" description="Helical" evidence="6">
    <location>
        <begin position="412"/>
        <end position="436"/>
    </location>
</feature>
<evidence type="ECO:0000256" key="1">
    <source>
        <dbReference type="ARBA" id="ARBA00004127"/>
    </source>
</evidence>